<keyword evidence="1" id="KW-0472">Membrane</keyword>
<gene>
    <name evidence="2" type="ORF">FDK13_03135</name>
</gene>
<proteinExistence type="predicted"/>
<sequence>MFSSSLRSSLRVFLLLIPVFAFGIYIFKNAINVPFGDDEALLISINLIHENGRNLFHALLVQHNDHRIFFSRLTAVLIEFFNGEMNFRTMIICGYLNLILLGHTLYLVFKTVSNKLIFFLPVSVLVFSPIVYVVQLWSITAFEQTLAITFSLYCLYFLQPSKQKNWYLSFPFAIAATLANLDGLSIIPVGLVWLILQKRTRESIIFAVVSAVYLYIFFQGFRFSFSSESFTLSQTIWLVFRGFVSFTGSIVKVLSDSHVYILSLTAGGFFLIIYLLFFVKKFTTSDGWKGVLFPISFAEICFLKLLACGFMIAMGRGMSDIDSMAAMRFQVYSACIYGLFYLFVLSNIKNEKLRYSLFFVFLLSALTLNFWAYAKYDNTVTGHSDELKVDSYNFPNHTLFIHQYTKSEDHDKQFFRHYAFPEYFSESKIKRWNELLSSQELNTQSIFKTSLIDDKSRYGEYKYPVLSIEIDHLPAGIPRKDVYLMLSDRLKMDKPYLIALRLNNNEWLGNLMNQDLAPPSFSAIIPQKMPQGIYHAALCWSENGIPKSLLIAKDFAVNNN</sequence>
<evidence type="ECO:0000313" key="3">
    <source>
        <dbReference type="Proteomes" id="UP000304900"/>
    </source>
</evidence>
<feature type="transmembrane region" description="Helical" evidence="1">
    <location>
        <begin position="291"/>
        <end position="313"/>
    </location>
</feature>
<feature type="transmembrane region" description="Helical" evidence="1">
    <location>
        <begin position="12"/>
        <end position="31"/>
    </location>
</feature>
<keyword evidence="3" id="KW-1185">Reference proteome</keyword>
<keyword evidence="1" id="KW-1133">Transmembrane helix</keyword>
<feature type="transmembrane region" description="Helical" evidence="1">
    <location>
        <begin position="260"/>
        <end position="279"/>
    </location>
</feature>
<feature type="transmembrane region" description="Helical" evidence="1">
    <location>
        <begin position="87"/>
        <end position="109"/>
    </location>
</feature>
<dbReference type="RefSeq" id="WP_137338510.1">
    <property type="nucleotide sequence ID" value="NZ_SZVO01000001.1"/>
</dbReference>
<reference evidence="2 3" key="1">
    <citation type="submission" date="2019-05" db="EMBL/GenBank/DDBJ databases">
        <title>Dyadobacter AR-3-8 sp. nov., isolated from arctic soil.</title>
        <authorList>
            <person name="Chaudhary D.K."/>
        </authorList>
    </citation>
    <scope>NUCLEOTIDE SEQUENCE [LARGE SCALE GENOMIC DNA]</scope>
    <source>
        <strain evidence="2 3">AR-3-8</strain>
    </source>
</reference>
<evidence type="ECO:0000313" key="2">
    <source>
        <dbReference type="EMBL" id="TKT94221.1"/>
    </source>
</evidence>
<name>A0A4U6DCK1_9BACT</name>
<protein>
    <recommendedName>
        <fullName evidence="4">Glycosyltransferase RgtA/B/C/D-like domain-containing protein</fullName>
    </recommendedName>
</protein>
<comment type="caution">
    <text evidence="2">The sequence shown here is derived from an EMBL/GenBank/DDBJ whole genome shotgun (WGS) entry which is preliminary data.</text>
</comment>
<evidence type="ECO:0000256" key="1">
    <source>
        <dbReference type="SAM" id="Phobius"/>
    </source>
</evidence>
<dbReference type="EMBL" id="SZVO01000001">
    <property type="protein sequence ID" value="TKT94221.1"/>
    <property type="molecule type" value="Genomic_DNA"/>
</dbReference>
<feature type="transmembrane region" description="Helical" evidence="1">
    <location>
        <begin position="325"/>
        <end position="344"/>
    </location>
</feature>
<dbReference type="AlphaFoldDB" id="A0A4U6DCK1"/>
<feature type="transmembrane region" description="Helical" evidence="1">
    <location>
        <begin position="170"/>
        <end position="196"/>
    </location>
</feature>
<feature type="transmembrane region" description="Helical" evidence="1">
    <location>
        <begin position="116"/>
        <end position="135"/>
    </location>
</feature>
<feature type="transmembrane region" description="Helical" evidence="1">
    <location>
        <begin position="356"/>
        <end position="374"/>
    </location>
</feature>
<keyword evidence="1" id="KW-0812">Transmembrane</keyword>
<accession>A0A4U6DCK1</accession>
<feature type="transmembrane region" description="Helical" evidence="1">
    <location>
        <begin position="202"/>
        <end position="223"/>
    </location>
</feature>
<organism evidence="2 3">
    <name type="scientific">Dyadobacter frigoris</name>
    <dbReference type="NCBI Taxonomy" id="2576211"/>
    <lineage>
        <taxon>Bacteria</taxon>
        <taxon>Pseudomonadati</taxon>
        <taxon>Bacteroidota</taxon>
        <taxon>Cytophagia</taxon>
        <taxon>Cytophagales</taxon>
        <taxon>Spirosomataceae</taxon>
        <taxon>Dyadobacter</taxon>
    </lineage>
</organism>
<dbReference type="OrthoDB" id="932916at2"/>
<dbReference type="Proteomes" id="UP000304900">
    <property type="component" value="Unassembled WGS sequence"/>
</dbReference>
<evidence type="ECO:0008006" key="4">
    <source>
        <dbReference type="Google" id="ProtNLM"/>
    </source>
</evidence>